<dbReference type="InterPro" id="IPR016193">
    <property type="entry name" value="Cytidine_deaminase-like"/>
</dbReference>
<feature type="domain" description="CMP/dCMP-type deaminase" evidence="19">
    <location>
        <begin position="1"/>
        <end position="116"/>
    </location>
</feature>
<dbReference type="InterPro" id="IPR004794">
    <property type="entry name" value="Eubact_RibD"/>
</dbReference>
<comment type="pathway">
    <text evidence="2 15">Cofactor biosynthesis; riboflavin biosynthesis; 5-amino-6-(D-ribitylamino)uracil from GTP: step 2/4.</text>
</comment>
<comment type="cofactor">
    <cofactor evidence="15 18">
        <name>Zn(2+)</name>
        <dbReference type="ChEBI" id="CHEBI:29105"/>
    </cofactor>
    <text evidence="15 18">Binds 1 zinc ion.</text>
</comment>
<keyword evidence="6 15" id="KW-0686">Riboflavin biosynthesis</keyword>
<dbReference type="NCBIfam" id="TIGR00326">
    <property type="entry name" value="eubact_ribD"/>
    <property type="match status" value="1"/>
</dbReference>
<protein>
    <recommendedName>
        <fullName evidence="15">Riboflavin biosynthesis protein RibD</fullName>
    </recommendedName>
    <domain>
        <recommendedName>
            <fullName evidence="15">Diaminohydroxyphosphoribosylaminopyrimidine deaminase</fullName>
            <shortName evidence="15">DRAP deaminase</shortName>
            <ecNumber evidence="15">3.5.4.26</ecNumber>
        </recommendedName>
        <alternativeName>
            <fullName evidence="15">Riboflavin-specific deaminase</fullName>
        </alternativeName>
    </domain>
    <domain>
        <recommendedName>
            <fullName evidence="15">5-amino-6-(5-phosphoribosylamino)uracil reductase</fullName>
            <ecNumber evidence="15">1.1.1.193</ecNumber>
        </recommendedName>
        <alternativeName>
            <fullName evidence="15">HTP reductase</fullName>
        </alternativeName>
    </domain>
</protein>
<evidence type="ECO:0000256" key="2">
    <source>
        <dbReference type="ARBA" id="ARBA00004882"/>
    </source>
</evidence>
<comment type="catalytic activity">
    <reaction evidence="14 15">
        <text>2,5-diamino-6-hydroxy-4-(5-phosphoribosylamino)-pyrimidine + H2O + H(+) = 5-amino-6-(5-phospho-D-ribosylamino)uracil + NH4(+)</text>
        <dbReference type="Rhea" id="RHEA:21868"/>
        <dbReference type="ChEBI" id="CHEBI:15377"/>
        <dbReference type="ChEBI" id="CHEBI:15378"/>
        <dbReference type="ChEBI" id="CHEBI:28938"/>
        <dbReference type="ChEBI" id="CHEBI:58453"/>
        <dbReference type="ChEBI" id="CHEBI:58614"/>
        <dbReference type="EC" id="3.5.4.26"/>
    </reaction>
</comment>
<keyword evidence="11 15" id="KW-0560">Oxidoreductase</keyword>
<feature type="binding site" evidence="17">
    <location>
        <position position="190"/>
    </location>
    <ligand>
        <name>NADP(+)</name>
        <dbReference type="ChEBI" id="CHEBI:58349"/>
    </ligand>
</feature>
<feature type="binding site" evidence="17">
    <location>
        <position position="201"/>
    </location>
    <ligand>
        <name>substrate</name>
    </ligand>
</feature>
<dbReference type="GO" id="GO:0008835">
    <property type="term" value="F:diaminohydroxyphosphoribosylaminopyrimidine deaminase activity"/>
    <property type="evidence" value="ECO:0007669"/>
    <property type="project" value="UniProtKB-EC"/>
</dbReference>
<feature type="binding site" evidence="17">
    <location>
        <begin position="284"/>
        <end position="290"/>
    </location>
    <ligand>
        <name>NADP(+)</name>
        <dbReference type="ChEBI" id="CHEBI:58349"/>
    </ligand>
</feature>
<dbReference type="GO" id="GO:0009231">
    <property type="term" value="P:riboflavin biosynthetic process"/>
    <property type="evidence" value="ECO:0007669"/>
    <property type="project" value="UniProtKB-UniPathway"/>
</dbReference>
<evidence type="ECO:0000256" key="10">
    <source>
        <dbReference type="ARBA" id="ARBA00022857"/>
    </source>
</evidence>
<evidence type="ECO:0000256" key="15">
    <source>
        <dbReference type="PIRNR" id="PIRNR006769"/>
    </source>
</evidence>
<dbReference type="NCBIfam" id="TIGR00227">
    <property type="entry name" value="ribD_Cterm"/>
    <property type="match status" value="1"/>
</dbReference>
<dbReference type="STRING" id="1871336.BBG48_04690"/>
<evidence type="ECO:0000256" key="8">
    <source>
        <dbReference type="ARBA" id="ARBA00022801"/>
    </source>
</evidence>
<comment type="similarity">
    <text evidence="4 15">In the N-terminal section; belongs to the cytidine and deoxycytidylate deaminase family.</text>
</comment>
<dbReference type="PIRSF" id="PIRSF006769">
    <property type="entry name" value="RibD"/>
    <property type="match status" value="1"/>
</dbReference>
<comment type="caution">
    <text evidence="20">The sequence shown here is derived from an EMBL/GenBank/DDBJ whole genome shotgun (WGS) entry which is preliminary data.</text>
</comment>
<name>A0A371IL10_9FIRM</name>
<evidence type="ECO:0000256" key="1">
    <source>
        <dbReference type="ARBA" id="ARBA00002151"/>
    </source>
</evidence>
<sequence length="349" mass="38734">MKRAIELAKNGYGKVSPNPLVGCVLVKDNEIIAEGWHKKYGDLHAETMALSIAKEKALACEMYVTLEPCSHFGKQPPCANAIVKSGVKKVYIGSDDPNSLVCGKGIKILQTAGIEVKTHVLKEECDKLNEIFFHYITHDTPYVALKYAMTLDGKIASHTGSSKWISGEKSRKYVHLLRNKYTAILVGLGTVLADDPLLTSRIENAKNPIRIIVDTNLRTPLSSNLVKTAKEVKTIIATCSYNKRYEDCGIELLQVQKKDNQVDIKNLLKKLRQKNIDSILVEGGGNINFSIIKENLFQKIYAFIAPKFIGGRGKSPVEGIGIDDMNDAIKLKDINYKKIGEDILLRGYN</sequence>
<keyword evidence="12" id="KW-0511">Multifunctional enzyme</keyword>
<feature type="binding site" evidence="17">
    <location>
        <position position="148"/>
    </location>
    <ligand>
        <name>NADP(+)</name>
        <dbReference type="ChEBI" id="CHEBI:58349"/>
    </ligand>
</feature>
<dbReference type="EC" id="3.5.4.26" evidence="15"/>
<dbReference type="Pfam" id="PF00383">
    <property type="entry name" value="dCMP_cyt_deam_1"/>
    <property type="match status" value="1"/>
</dbReference>
<dbReference type="EMBL" id="MBEW02000011">
    <property type="protein sequence ID" value="RDY21177.1"/>
    <property type="molecule type" value="Genomic_DNA"/>
</dbReference>
<evidence type="ECO:0000256" key="3">
    <source>
        <dbReference type="ARBA" id="ARBA00004910"/>
    </source>
</evidence>
<dbReference type="GO" id="GO:0008270">
    <property type="term" value="F:zinc ion binding"/>
    <property type="evidence" value="ECO:0007669"/>
    <property type="project" value="InterPro"/>
</dbReference>
<keyword evidence="21" id="KW-1185">Reference proteome</keyword>
<feature type="binding site" evidence="17">
    <location>
        <position position="198"/>
    </location>
    <ligand>
        <name>substrate</name>
    </ligand>
</feature>
<dbReference type="FunFam" id="3.40.140.10:FF:000025">
    <property type="entry name" value="Riboflavin biosynthesis protein RibD"/>
    <property type="match status" value="1"/>
</dbReference>
<feature type="binding site" evidence="17">
    <location>
        <position position="178"/>
    </location>
    <ligand>
        <name>substrate</name>
    </ligand>
</feature>
<evidence type="ECO:0000313" key="20">
    <source>
        <dbReference type="EMBL" id="RDY21177.1"/>
    </source>
</evidence>
<feature type="binding site" evidence="18">
    <location>
        <position position="69"/>
    </location>
    <ligand>
        <name>Zn(2+)</name>
        <dbReference type="ChEBI" id="CHEBI:29105"/>
        <note>catalytic</note>
    </ligand>
</feature>
<organism evidence="20 21">
    <name type="scientific">Criibacterium bergeronii</name>
    <dbReference type="NCBI Taxonomy" id="1871336"/>
    <lineage>
        <taxon>Bacteria</taxon>
        <taxon>Bacillati</taxon>
        <taxon>Bacillota</taxon>
        <taxon>Clostridia</taxon>
        <taxon>Peptostreptococcales</taxon>
        <taxon>Filifactoraceae</taxon>
        <taxon>Criibacterium</taxon>
    </lineage>
</organism>
<dbReference type="InterPro" id="IPR024072">
    <property type="entry name" value="DHFR-like_dom_sf"/>
</dbReference>
<feature type="binding site" evidence="17">
    <location>
        <position position="282"/>
    </location>
    <ligand>
        <name>substrate</name>
    </ligand>
</feature>
<evidence type="ECO:0000256" key="7">
    <source>
        <dbReference type="ARBA" id="ARBA00022723"/>
    </source>
</evidence>
<evidence type="ECO:0000256" key="18">
    <source>
        <dbReference type="PIRSR" id="PIRSR006769-3"/>
    </source>
</evidence>
<evidence type="ECO:0000256" key="16">
    <source>
        <dbReference type="PIRSR" id="PIRSR006769-1"/>
    </source>
</evidence>
<evidence type="ECO:0000256" key="5">
    <source>
        <dbReference type="ARBA" id="ARBA00007417"/>
    </source>
</evidence>
<dbReference type="InterPro" id="IPR050765">
    <property type="entry name" value="Riboflavin_Biosynth_HTPR"/>
</dbReference>
<comment type="catalytic activity">
    <reaction evidence="13 15">
        <text>5-amino-6-(5-phospho-D-ribitylamino)uracil + NADP(+) = 5-amino-6-(5-phospho-D-ribosylamino)uracil + NADPH + H(+)</text>
        <dbReference type="Rhea" id="RHEA:17845"/>
        <dbReference type="ChEBI" id="CHEBI:15378"/>
        <dbReference type="ChEBI" id="CHEBI:57783"/>
        <dbReference type="ChEBI" id="CHEBI:58349"/>
        <dbReference type="ChEBI" id="CHEBI:58421"/>
        <dbReference type="ChEBI" id="CHEBI:58453"/>
        <dbReference type="EC" id="1.1.1.193"/>
    </reaction>
</comment>
<comment type="similarity">
    <text evidence="5 15">In the C-terminal section; belongs to the HTP reductase family.</text>
</comment>
<dbReference type="UniPathway" id="UPA00275">
    <property type="reaction ID" value="UER00401"/>
</dbReference>
<dbReference type="GO" id="GO:0050661">
    <property type="term" value="F:NADP binding"/>
    <property type="evidence" value="ECO:0007669"/>
    <property type="project" value="InterPro"/>
</dbReference>
<keyword evidence="10 15" id="KW-0521">NADP</keyword>
<dbReference type="PANTHER" id="PTHR38011">
    <property type="entry name" value="DIHYDROFOLATE REDUCTASE FAMILY PROTEIN (AFU_ORTHOLOGUE AFUA_8G06820)"/>
    <property type="match status" value="1"/>
</dbReference>
<evidence type="ECO:0000256" key="12">
    <source>
        <dbReference type="ARBA" id="ARBA00023268"/>
    </source>
</evidence>
<feature type="binding site" evidence="17">
    <location>
        <position position="194"/>
    </location>
    <ligand>
        <name>NADP(+)</name>
        <dbReference type="ChEBI" id="CHEBI:58349"/>
    </ligand>
</feature>
<dbReference type="InterPro" id="IPR016192">
    <property type="entry name" value="APOBEC/CMP_deaminase_Zn-bd"/>
</dbReference>
<reference evidence="20 21" key="1">
    <citation type="journal article" date="2016" name="Genome Announc.">
        <title>Draft Genome Sequence of Criibacterium bergeronii gen. nov., sp. nov., Strain CCRI-22567T, Isolated from a Vaginal Sample from a Woman with Bacterial Vaginosis.</title>
        <authorList>
            <person name="Maheux A.F."/>
            <person name="Berube E."/>
            <person name="Boudreau D.K."/>
            <person name="Raymond F."/>
            <person name="Corbeil J."/>
            <person name="Roy P.H."/>
            <person name="Boissinot M."/>
            <person name="Omar R.F."/>
        </authorList>
    </citation>
    <scope>NUCLEOTIDE SEQUENCE [LARGE SCALE GENOMIC DNA]</scope>
    <source>
        <strain evidence="20 21">CCRI-22567</strain>
    </source>
</reference>
<keyword evidence="9 15" id="KW-0862">Zinc</keyword>
<keyword evidence="8 15" id="KW-0378">Hydrolase</keyword>
<evidence type="ECO:0000256" key="13">
    <source>
        <dbReference type="ARBA" id="ARBA00049861"/>
    </source>
</evidence>
<evidence type="ECO:0000256" key="17">
    <source>
        <dbReference type="PIRSR" id="PIRSR006769-2"/>
    </source>
</evidence>
<dbReference type="Proteomes" id="UP000093352">
    <property type="component" value="Unassembled WGS sequence"/>
</dbReference>
<proteinExistence type="inferred from homology"/>
<gene>
    <name evidence="20" type="primary">ribD</name>
    <name evidence="20" type="ORF">BBG48_006330</name>
</gene>
<dbReference type="PANTHER" id="PTHR38011:SF7">
    <property type="entry name" value="2,5-DIAMINO-6-RIBOSYLAMINO-4(3H)-PYRIMIDINONE 5'-PHOSPHATE REDUCTASE"/>
    <property type="match status" value="1"/>
</dbReference>
<evidence type="ECO:0000256" key="4">
    <source>
        <dbReference type="ARBA" id="ARBA00005259"/>
    </source>
</evidence>
<evidence type="ECO:0000256" key="6">
    <source>
        <dbReference type="ARBA" id="ARBA00022619"/>
    </source>
</evidence>
<feature type="active site" description="Proton donor" evidence="16">
    <location>
        <position position="46"/>
    </location>
</feature>
<feature type="binding site" evidence="17">
    <location>
        <position position="215"/>
    </location>
    <ligand>
        <name>NADP(+)</name>
        <dbReference type="ChEBI" id="CHEBI:58349"/>
    </ligand>
</feature>
<dbReference type="Pfam" id="PF01872">
    <property type="entry name" value="RibD_C"/>
    <property type="match status" value="1"/>
</dbReference>
<feature type="binding site" evidence="18">
    <location>
        <position position="78"/>
    </location>
    <ligand>
        <name>Zn(2+)</name>
        <dbReference type="ChEBI" id="CHEBI:29105"/>
        <note>catalytic</note>
    </ligand>
</feature>
<comment type="pathway">
    <text evidence="3 15">Cofactor biosynthesis; riboflavin biosynthesis; 5-amino-6-(D-ribitylamino)uracil from GTP: step 3/4.</text>
</comment>
<dbReference type="SUPFAM" id="SSF53927">
    <property type="entry name" value="Cytidine deaminase-like"/>
    <property type="match status" value="1"/>
</dbReference>
<dbReference type="GO" id="GO:0008703">
    <property type="term" value="F:5-amino-6-(5-phosphoribosylamino)uracil reductase activity"/>
    <property type="evidence" value="ECO:0007669"/>
    <property type="project" value="UniProtKB-EC"/>
</dbReference>
<evidence type="ECO:0000256" key="11">
    <source>
        <dbReference type="ARBA" id="ARBA00023002"/>
    </source>
</evidence>
<dbReference type="PROSITE" id="PS51747">
    <property type="entry name" value="CYT_DCMP_DEAMINASES_2"/>
    <property type="match status" value="1"/>
</dbReference>
<dbReference type="EC" id="1.1.1.193" evidence="15"/>
<comment type="function">
    <text evidence="1 15">Converts 2,5-diamino-6-(ribosylamino)-4(3h)-pyrimidinone 5'-phosphate into 5-amino-6-(ribosylamino)-2,4(1h,3h)-pyrimidinedione 5'-phosphate.</text>
</comment>
<evidence type="ECO:0000259" key="19">
    <source>
        <dbReference type="PROSITE" id="PS51747"/>
    </source>
</evidence>
<dbReference type="InterPro" id="IPR011549">
    <property type="entry name" value="RibD_C"/>
</dbReference>
<dbReference type="SUPFAM" id="SSF53597">
    <property type="entry name" value="Dihydrofolate reductase-like"/>
    <property type="match status" value="1"/>
</dbReference>
<evidence type="ECO:0000256" key="14">
    <source>
        <dbReference type="ARBA" id="ARBA00049886"/>
    </source>
</evidence>
<dbReference type="Gene3D" id="3.40.140.10">
    <property type="entry name" value="Cytidine Deaminase, domain 2"/>
    <property type="match status" value="1"/>
</dbReference>
<dbReference type="CDD" id="cd01284">
    <property type="entry name" value="Riboflavin_deaminase-reductase"/>
    <property type="match status" value="1"/>
</dbReference>
<evidence type="ECO:0000313" key="21">
    <source>
        <dbReference type="Proteomes" id="UP000093352"/>
    </source>
</evidence>
<feature type="binding site" evidence="17">
    <location>
        <position position="162"/>
    </location>
    <ligand>
        <name>substrate</name>
    </ligand>
</feature>
<dbReference type="InterPro" id="IPR002734">
    <property type="entry name" value="RibDG_C"/>
</dbReference>
<accession>A0A371IL10</accession>
<keyword evidence="7 15" id="KW-0479">Metal-binding</keyword>
<evidence type="ECO:0000256" key="9">
    <source>
        <dbReference type="ARBA" id="ARBA00022833"/>
    </source>
</evidence>
<dbReference type="InterPro" id="IPR002125">
    <property type="entry name" value="CMP_dCMP_dom"/>
</dbReference>
<dbReference type="PROSITE" id="PS00903">
    <property type="entry name" value="CYT_DCMP_DEAMINASES_1"/>
    <property type="match status" value="1"/>
</dbReference>
<dbReference type="AlphaFoldDB" id="A0A371IL10"/>
<feature type="binding site" evidence="18">
    <location>
        <position position="44"/>
    </location>
    <ligand>
        <name>Zn(2+)</name>
        <dbReference type="ChEBI" id="CHEBI:29105"/>
        <note>catalytic</note>
    </ligand>
</feature>
<feature type="binding site" evidence="17">
    <location>
        <position position="164"/>
    </location>
    <ligand>
        <name>NADP(+)</name>
        <dbReference type="ChEBI" id="CHEBI:58349"/>
    </ligand>
</feature>
<dbReference type="Gene3D" id="3.40.430.10">
    <property type="entry name" value="Dihydrofolate Reductase, subunit A"/>
    <property type="match status" value="1"/>
</dbReference>